<dbReference type="InterPro" id="IPR010699">
    <property type="entry name" value="DUF1275"/>
</dbReference>
<dbReference type="PATRIC" id="fig|1240678.4.peg.2590"/>
<dbReference type="Pfam" id="PF06912">
    <property type="entry name" value="DUF1275"/>
    <property type="match status" value="1"/>
</dbReference>
<feature type="transmembrane region" description="Helical" evidence="1">
    <location>
        <begin position="7"/>
        <end position="35"/>
    </location>
</feature>
<evidence type="ECO:0000256" key="1">
    <source>
        <dbReference type="SAM" id="Phobius"/>
    </source>
</evidence>
<keyword evidence="3" id="KW-1185">Reference proteome</keyword>
<organism evidence="2 3">
    <name type="scientific">Streptomyces natalensis ATCC 27448</name>
    <dbReference type="NCBI Taxonomy" id="1240678"/>
    <lineage>
        <taxon>Bacteria</taxon>
        <taxon>Bacillati</taxon>
        <taxon>Actinomycetota</taxon>
        <taxon>Actinomycetes</taxon>
        <taxon>Kitasatosporales</taxon>
        <taxon>Streptomycetaceae</taxon>
        <taxon>Streptomyces</taxon>
    </lineage>
</organism>
<dbReference type="PANTHER" id="PTHR37488:SF2">
    <property type="entry name" value="DUF1275 DOMAIN-CONTAINING PROTEIN"/>
    <property type="match status" value="1"/>
</dbReference>
<keyword evidence="1" id="KW-0812">Transmembrane</keyword>
<dbReference type="RefSeq" id="WP_030072434.1">
    <property type="nucleotide sequence ID" value="NZ_JRKI01000017.1"/>
</dbReference>
<reference evidence="2 3" key="1">
    <citation type="submission" date="2014-09" db="EMBL/GenBank/DDBJ databases">
        <title>Draft genome sequence of Streptomyces natalensis ATCC 27448, producer of the antifungal pimaricin.</title>
        <authorList>
            <person name="Mendes M.V."/>
            <person name="Beites T."/>
            <person name="Pires S."/>
            <person name="Santos C.L."/>
            <person name="Moradas-Ferreira P."/>
        </authorList>
    </citation>
    <scope>NUCLEOTIDE SEQUENCE [LARGE SCALE GENOMIC DNA]</scope>
    <source>
        <strain evidence="2 3">ATCC 27448</strain>
    </source>
</reference>
<feature type="transmembrane region" description="Helical" evidence="1">
    <location>
        <begin position="88"/>
        <end position="109"/>
    </location>
</feature>
<keyword evidence="1" id="KW-1133">Transmembrane helix</keyword>
<feature type="transmembrane region" description="Helical" evidence="1">
    <location>
        <begin position="55"/>
        <end position="76"/>
    </location>
</feature>
<gene>
    <name evidence="2" type="ORF">SNA_12310</name>
</gene>
<feature type="transmembrane region" description="Helical" evidence="1">
    <location>
        <begin position="208"/>
        <end position="228"/>
    </location>
</feature>
<name>A0A0D7CNK2_9ACTN</name>
<protein>
    <recommendedName>
        <fullName evidence="4">DUF1275 domain-containing protein</fullName>
    </recommendedName>
</protein>
<feature type="transmembrane region" description="Helical" evidence="1">
    <location>
        <begin position="183"/>
        <end position="202"/>
    </location>
</feature>
<sequence>MEPPSGTALTVVMVCLTVATGVLDAVSFLALGHVFTATQTGNLLFLGFGIAGQGGLPVVLTVVSLGSFALGAVLGARMEATLADRQQHWFPAALLAEAGLLAAAAVTGWEAGPAWGPALARRCTVIGLMAVAMGVRNVTAIRVGAPDLTTTVATRAMTALFSGSPLGHDRRLGHGTHAVPRRLASVASMFLGALLGAWLIGLGTRPHLVLLLVAVLVAATALLVPGLTHRQDGPPRTSQ</sequence>
<evidence type="ECO:0000313" key="3">
    <source>
        <dbReference type="Proteomes" id="UP000032458"/>
    </source>
</evidence>
<accession>A0A0D7CNK2</accession>
<dbReference type="PANTHER" id="PTHR37488">
    <property type="entry name" value="DUF1275 DOMAIN-CONTAINING PROTEIN"/>
    <property type="match status" value="1"/>
</dbReference>
<evidence type="ECO:0008006" key="4">
    <source>
        <dbReference type="Google" id="ProtNLM"/>
    </source>
</evidence>
<dbReference type="EMBL" id="JRKI01000017">
    <property type="protein sequence ID" value="KIZ17768.1"/>
    <property type="molecule type" value="Genomic_DNA"/>
</dbReference>
<keyword evidence="1" id="KW-0472">Membrane</keyword>
<dbReference type="AlphaFoldDB" id="A0A0D7CNK2"/>
<dbReference type="Proteomes" id="UP000032458">
    <property type="component" value="Unassembled WGS sequence"/>
</dbReference>
<comment type="caution">
    <text evidence="2">The sequence shown here is derived from an EMBL/GenBank/DDBJ whole genome shotgun (WGS) entry which is preliminary data.</text>
</comment>
<proteinExistence type="predicted"/>
<evidence type="ECO:0000313" key="2">
    <source>
        <dbReference type="EMBL" id="KIZ17768.1"/>
    </source>
</evidence>